<name>A0A9D4R1R9_DREPO</name>
<sequence>MFPVPTERLQPGYPEKKRTIHWFSETSQQSTNINHQVHSPLTTADPNGKGLLPKDHLICNVLITALVNAVWQRNIMRKKVKSFYFIATKKRKSSFKVQLVL</sequence>
<proteinExistence type="predicted"/>
<evidence type="ECO:0000313" key="1">
    <source>
        <dbReference type="EMBL" id="KAH3851729.1"/>
    </source>
</evidence>
<gene>
    <name evidence="1" type="ORF">DPMN_094213</name>
</gene>
<evidence type="ECO:0000313" key="2">
    <source>
        <dbReference type="Proteomes" id="UP000828390"/>
    </source>
</evidence>
<accession>A0A9D4R1R9</accession>
<comment type="caution">
    <text evidence="1">The sequence shown here is derived from an EMBL/GenBank/DDBJ whole genome shotgun (WGS) entry which is preliminary data.</text>
</comment>
<organism evidence="1 2">
    <name type="scientific">Dreissena polymorpha</name>
    <name type="common">Zebra mussel</name>
    <name type="synonym">Mytilus polymorpha</name>
    <dbReference type="NCBI Taxonomy" id="45954"/>
    <lineage>
        <taxon>Eukaryota</taxon>
        <taxon>Metazoa</taxon>
        <taxon>Spiralia</taxon>
        <taxon>Lophotrochozoa</taxon>
        <taxon>Mollusca</taxon>
        <taxon>Bivalvia</taxon>
        <taxon>Autobranchia</taxon>
        <taxon>Heteroconchia</taxon>
        <taxon>Euheterodonta</taxon>
        <taxon>Imparidentia</taxon>
        <taxon>Neoheterodontei</taxon>
        <taxon>Myida</taxon>
        <taxon>Dreissenoidea</taxon>
        <taxon>Dreissenidae</taxon>
        <taxon>Dreissena</taxon>
    </lineage>
</organism>
<protein>
    <submittedName>
        <fullName evidence="1">Uncharacterized protein</fullName>
    </submittedName>
</protein>
<keyword evidence="2" id="KW-1185">Reference proteome</keyword>
<dbReference type="EMBL" id="JAIWYP010000003">
    <property type="protein sequence ID" value="KAH3851729.1"/>
    <property type="molecule type" value="Genomic_DNA"/>
</dbReference>
<reference evidence="1" key="2">
    <citation type="submission" date="2020-11" db="EMBL/GenBank/DDBJ databases">
        <authorList>
            <person name="McCartney M.A."/>
            <person name="Auch B."/>
            <person name="Kono T."/>
            <person name="Mallez S."/>
            <person name="Becker A."/>
            <person name="Gohl D.M."/>
            <person name="Silverstein K.A.T."/>
            <person name="Koren S."/>
            <person name="Bechman K.B."/>
            <person name="Herman A."/>
            <person name="Abrahante J.E."/>
            <person name="Garbe J."/>
        </authorList>
    </citation>
    <scope>NUCLEOTIDE SEQUENCE</scope>
    <source>
        <strain evidence="1">Duluth1</strain>
        <tissue evidence="1">Whole animal</tissue>
    </source>
</reference>
<dbReference type="AlphaFoldDB" id="A0A9D4R1R9"/>
<reference evidence="1" key="1">
    <citation type="journal article" date="2019" name="bioRxiv">
        <title>The Genome of the Zebra Mussel, Dreissena polymorpha: A Resource for Invasive Species Research.</title>
        <authorList>
            <person name="McCartney M.A."/>
            <person name="Auch B."/>
            <person name="Kono T."/>
            <person name="Mallez S."/>
            <person name="Zhang Y."/>
            <person name="Obille A."/>
            <person name="Becker A."/>
            <person name="Abrahante J.E."/>
            <person name="Garbe J."/>
            <person name="Badalamenti J.P."/>
            <person name="Herman A."/>
            <person name="Mangelson H."/>
            <person name="Liachko I."/>
            <person name="Sullivan S."/>
            <person name="Sone E.D."/>
            <person name="Koren S."/>
            <person name="Silverstein K.A.T."/>
            <person name="Beckman K.B."/>
            <person name="Gohl D.M."/>
        </authorList>
    </citation>
    <scope>NUCLEOTIDE SEQUENCE</scope>
    <source>
        <strain evidence="1">Duluth1</strain>
        <tissue evidence="1">Whole animal</tissue>
    </source>
</reference>
<dbReference type="Proteomes" id="UP000828390">
    <property type="component" value="Unassembled WGS sequence"/>
</dbReference>